<evidence type="ECO:0000256" key="7">
    <source>
        <dbReference type="ARBA" id="ARBA00023239"/>
    </source>
</evidence>
<keyword evidence="7" id="KW-0456">Lyase</keyword>
<dbReference type="GO" id="GO:0016829">
    <property type="term" value="F:lyase activity"/>
    <property type="evidence" value="ECO:0007669"/>
    <property type="project" value="UniProtKB-KW"/>
</dbReference>
<evidence type="ECO:0000256" key="8">
    <source>
        <dbReference type="RuleBase" id="RU364100"/>
    </source>
</evidence>
<evidence type="ECO:0000256" key="3">
    <source>
        <dbReference type="ARBA" id="ARBA00022763"/>
    </source>
</evidence>
<dbReference type="GO" id="GO:0106300">
    <property type="term" value="P:protein-DNA covalent cross-linking repair"/>
    <property type="evidence" value="ECO:0007669"/>
    <property type="project" value="InterPro"/>
</dbReference>
<evidence type="ECO:0000313" key="10">
    <source>
        <dbReference type="Proteomes" id="UP000234343"/>
    </source>
</evidence>
<dbReference type="PANTHER" id="PTHR13604:SF0">
    <property type="entry name" value="ABASIC SITE PROCESSING PROTEIN HMCES"/>
    <property type="match status" value="1"/>
</dbReference>
<dbReference type="InterPro" id="IPR003738">
    <property type="entry name" value="SRAP"/>
</dbReference>
<dbReference type="GO" id="GO:0008233">
    <property type="term" value="F:peptidase activity"/>
    <property type="evidence" value="ECO:0007669"/>
    <property type="project" value="UniProtKB-KW"/>
</dbReference>
<protein>
    <recommendedName>
        <fullName evidence="8">Abasic site processing protein</fullName>
        <ecNumber evidence="8">3.4.-.-</ecNumber>
    </recommendedName>
</protein>
<keyword evidence="5" id="KW-0190">Covalent protein-DNA linkage</keyword>
<name>A0A2H5FMK4_9GAMM</name>
<comment type="similarity">
    <text evidence="1 8">Belongs to the SOS response-associated peptidase family.</text>
</comment>
<evidence type="ECO:0000256" key="1">
    <source>
        <dbReference type="ARBA" id="ARBA00008136"/>
    </source>
</evidence>
<evidence type="ECO:0000313" key="9">
    <source>
        <dbReference type="EMBL" id="AUH72785.1"/>
    </source>
</evidence>
<gene>
    <name evidence="9" type="ORF">CAB17_12585</name>
</gene>
<evidence type="ECO:0000256" key="6">
    <source>
        <dbReference type="ARBA" id="ARBA00023125"/>
    </source>
</evidence>
<dbReference type="GO" id="GO:0003697">
    <property type="term" value="F:single-stranded DNA binding"/>
    <property type="evidence" value="ECO:0007669"/>
    <property type="project" value="InterPro"/>
</dbReference>
<keyword evidence="6" id="KW-0238">DNA-binding</keyword>
<accession>A0A2H5FMK4</accession>
<dbReference type="AlphaFoldDB" id="A0A2H5FMK4"/>
<proteinExistence type="inferred from homology"/>
<keyword evidence="3" id="KW-0227">DNA damage</keyword>
<keyword evidence="2 8" id="KW-0645">Protease</keyword>
<sequence length="225" mass="25937">MCGRFAYVASYEKLKYQFHLSNSVEITPRFNIAPGADVVCLVKTNTDELQSVVLRWGLIPSWTTDRKKTGGLINARAETLFEKPAFRNAMKSKRCLMPMSGFYEWHVEEGVKQPYYFRKKNQELLAVAALWDTWQSDVDVIHSCCLITTDANPLMRPVHHRMPVILDEKAQSLWLDNSQCPKEELLALLQPYPFDDLECYRVSLLMNKADFDHPLAIEPLPQLKS</sequence>
<reference evidence="9 10" key="1">
    <citation type="submission" date="2017-12" db="EMBL/GenBank/DDBJ databases">
        <title>Legionella sainthelensi LA01-117, whole genome sequence of a clinical isolate from New Zealand.</title>
        <authorList>
            <person name="Cree S.L."/>
            <person name="Slow S."/>
            <person name="Kennedy M.A."/>
            <person name="Murdoch D.R."/>
            <person name="Biggs P.J."/>
            <person name="Anderson T."/>
        </authorList>
    </citation>
    <scope>NUCLEOTIDE SEQUENCE [LARGE SCALE GENOMIC DNA]</scope>
    <source>
        <strain evidence="9 10">LA01-117</strain>
    </source>
</reference>
<dbReference type="RefSeq" id="WP_101900389.1">
    <property type="nucleotide sequence ID" value="NZ_CP025491.2"/>
</dbReference>
<dbReference type="PANTHER" id="PTHR13604">
    <property type="entry name" value="DC12-RELATED"/>
    <property type="match status" value="1"/>
</dbReference>
<dbReference type="EMBL" id="CP025491">
    <property type="protein sequence ID" value="AUH72785.1"/>
    <property type="molecule type" value="Genomic_DNA"/>
</dbReference>
<dbReference type="Pfam" id="PF02586">
    <property type="entry name" value="SRAP"/>
    <property type="match status" value="1"/>
</dbReference>
<dbReference type="EC" id="3.4.-.-" evidence="8"/>
<keyword evidence="4 8" id="KW-0378">Hydrolase</keyword>
<dbReference type="Gene3D" id="3.90.1680.10">
    <property type="entry name" value="SOS response associated peptidase-like"/>
    <property type="match status" value="1"/>
</dbReference>
<evidence type="ECO:0000256" key="4">
    <source>
        <dbReference type="ARBA" id="ARBA00022801"/>
    </source>
</evidence>
<keyword evidence="10" id="KW-1185">Reference proteome</keyword>
<dbReference type="GO" id="GO:0006508">
    <property type="term" value="P:proteolysis"/>
    <property type="evidence" value="ECO:0007669"/>
    <property type="project" value="UniProtKB-KW"/>
</dbReference>
<organism evidence="9 10">
    <name type="scientific">Legionella sainthelensi</name>
    <dbReference type="NCBI Taxonomy" id="28087"/>
    <lineage>
        <taxon>Bacteria</taxon>
        <taxon>Pseudomonadati</taxon>
        <taxon>Pseudomonadota</taxon>
        <taxon>Gammaproteobacteria</taxon>
        <taxon>Legionellales</taxon>
        <taxon>Legionellaceae</taxon>
        <taxon>Legionella</taxon>
    </lineage>
</organism>
<evidence type="ECO:0000256" key="5">
    <source>
        <dbReference type="ARBA" id="ARBA00023124"/>
    </source>
</evidence>
<dbReference type="KEGG" id="lsh:CAB17_12585"/>
<dbReference type="SUPFAM" id="SSF143081">
    <property type="entry name" value="BB1717-like"/>
    <property type="match status" value="1"/>
</dbReference>
<evidence type="ECO:0000256" key="2">
    <source>
        <dbReference type="ARBA" id="ARBA00022670"/>
    </source>
</evidence>
<dbReference type="InterPro" id="IPR036590">
    <property type="entry name" value="SRAP-like"/>
</dbReference>
<dbReference type="Proteomes" id="UP000234343">
    <property type="component" value="Chromosome"/>
</dbReference>